<protein>
    <submittedName>
        <fullName evidence="2">Uncharacterized protein</fullName>
    </submittedName>
</protein>
<proteinExistence type="predicted"/>
<feature type="compositionally biased region" description="Polar residues" evidence="1">
    <location>
        <begin position="110"/>
        <end position="128"/>
    </location>
</feature>
<gene>
    <name evidence="2" type="ORF">CYMTET_54521</name>
</gene>
<name>A0AAE0BER0_9CHLO</name>
<organism evidence="2 3">
    <name type="scientific">Cymbomonas tetramitiformis</name>
    <dbReference type="NCBI Taxonomy" id="36881"/>
    <lineage>
        <taxon>Eukaryota</taxon>
        <taxon>Viridiplantae</taxon>
        <taxon>Chlorophyta</taxon>
        <taxon>Pyramimonadophyceae</taxon>
        <taxon>Pyramimonadales</taxon>
        <taxon>Pyramimonadaceae</taxon>
        <taxon>Cymbomonas</taxon>
    </lineage>
</organism>
<accession>A0AAE0BER0</accession>
<feature type="compositionally biased region" description="Basic and acidic residues" evidence="1">
    <location>
        <begin position="50"/>
        <end position="59"/>
    </location>
</feature>
<dbReference type="Proteomes" id="UP001190700">
    <property type="component" value="Unassembled WGS sequence"/>
</dbReference>
<sequence length="150" mass="15752">MSSKQAGEVTPTAGAVPEGARPQQQGGESDEPQAGVVTPTVGTALAGERGGQDDSKPEKMSLLLPGQVGEARAQHESKSDEQQAEVFHKERAPHNGEASQMSIKLESSKRSASPTNSGEASQMSQQAGEVQKEREPNSGEASQMSDKPER</sequence>
<feature type="compositionally biased region" description="Polar residues" evidence="1">
    <location>
        <begin position="139"/>
        <end position="150"/>
    </location>
</feature>
<keyword evidence="3" id="KW-1185">Reference proteome</keyword>
<evidence type="ECO:0000313" key="3">
    <source>
        <dbReference type="Proteomes" id="UP001190700"/>
    </source>
</evidence>
<dbReference type="EMBL" id="LGRX02035336">
    <property type="protein sequence ID" value="KAK3235256.1"/>
    <property type="molecule type" value="Genomic_DNA"/>
</dbReference>
<reference evidence="2 3" key="1">
    <citation type="journal article" date="2015" name="Genome Biol. Evol.">
        <title>Comparative Genomics of a Bacterivorous Green Alga Reveals Evolutionary Causalities and Consequences of Phago-Mixotrophic Mode of Nutrition.</title>
        <authorList>
            <person name="Burns J.A."/>
            <person name="Paasch A."/>
            <person name="Narechania A."/>
            <person name="Kim E."/>
        </authorList>
    </citation>
    <scope>NUCLEOTIDE SEQUENCE [LARGE SCALE GENOMIC DNA]</scope>
    <source>
        <strain evidence="2 3">PLY_AMNH</strain>
    </source>
</reference>
<feature type="compositionally biased region" description="Basic and acidic residues" evidence="1">
    <location>
        <begin position="72"/>
        <end position="94"/>
    </location>
</feature>
<comment type="caution">
    <text evidence="2">The sequence shown here is derived from an EMBL/GenBank/DDBJ whole genome shotgun (WGS) entry which is preliminary data.</text>
</comment>
<dbReference type="AlphaFoldDB" id="A0AAE0BER0"/>
<evidence type="ECO:0000313" key="2">
    <source>
        <dbReference type="EMBL" id="KAK3235256.1"/>
    </source>
</evidence>
<evidence type="ECO:0000256" key="1">
    <source>
        <dbReference type="SAM" id="MobiDB-lite"/>
    </source>
</evidence>
<feature type="region of interest" description="Disordered" evidence="1">
    <location>
        <begin position="1"/>
        <end position="150"/>
    </location>
</feature>